<name>A0A0H5QIW4_9EUKA</name>
<evidence type="ECO:0000313" key="1">
    <source>
        <dbReference type="EMBL" id="CRZ02045.1"/>
    </source>
</evidence>
<feature type="non-terminal residue" evidence="1">
    <location>
        <position position="116"/>
    </location>
</feature>
<proteinExistence type="predicted"/>
<protein>
    <submittedName>
        <fullName evidence="1">Uncharacterized protein</fullName>
    </submittedName>
</protein>
<accession>A0A0H5QIW4</accession>
<sequence>MKSFGEIEEACVGGPWVQYKPMSLDSELAYHLETTRNHLGNTTAFTGRVDHEQAPIAINPFECGRQLIGRIRHFSYRGGESRIRSKVMKRMPFRNDLFLKSCHSSLSTHFIVSEIV</sequence>
<dbReference type="EMBL" id="HACM01001603">
    <property type="protein sequence ID" value="CRZ02045.1"/>
    <property type="molecule type" value="Transcribed_RNA"/>
</dbReference>
<dbReference type="AlphaFoldDB" id="A0A0H5QIW4"/>
<organism evidence="1">
    <name type="scientific">Spongospora subterranea</name>
    <dbReference type="NCBI Taxonomy" id="70186"/>
    <lineage>
        <taxon>Eukaryota</taxon>
        <taxon>Sar</taxon>
        <taxon>Rhizaria</taxon>
        <taxon>Endomyxa</taxon>
        <taxon>Phytomyxea</taxon>
        <taxon>Plasmodiophorida</taxon>
        <taxon>Plasmodiophoridae</taxon>
        <taxon>Spongospora</taxon>
    </lineage>
</organism>
<reference evidence="1" key="1">
    <citation type="submission" date="2015-04" db="EMBL/GenBank/DDBJ databases">
        <title>The genome sequence of the plant pathogenic Rhizarian Plasmodiophora brassicae reveals insights in its biotrophic life cycle and the origin of chitin synthesis.</title>
        <authorList>
            <person name="Schwelm A."/>
            <person name="Fogelqvist J."/>
            <person name="Knaust A."/>
            <person name="Julke S."/>
            <person name="Lilja T."/>
            <person name="Dhandapani V."/>
            <person name="Bonilla-Rosso G."/>
            <person name="Karlsson M."/>
            <person name="Shevchenko A."/>
            <person name="Choi S.R."/>
            <person name="Kim H.G."/>
            <person name="Park J.Y."/>
            <person name="Lim Y.P."/>
            <person name="Ludwig-Muller J."/>
            <person name="Dixelius C."/>
        </authorList>
    </citation>
    <scope>NUCLEOTIDE SEQUENCE</scope>
    <source>
        <tissue evidence="1">Potato root galls</tissue>
    </source>
</reference>